<organism evidence="2 3">
    <name type="scientific">Modicella reniformis</name>
    <dbReference type="NCBI Taxonomy" id="1440133"/>
    <lineage>
        <taxon>Eukaryota</taxon>
        <taxon>Fungi</taxon>
        <taxon>Fungi incertae sedis</taxon>
        <taxon>Mucoromycota</taxon>
        <taxon>Mortierellomycotina</taxon>
        <taxon>Mortierellomycetes</taxon>
        <taxon>Mortierellales</taxon>
        <taxon>Mortierellaceae</taxon>
        <taxon>Modicella</taxon>
    </lineage>
</organism>
<dbReference type="AlphaFoldDB" id="A0A9P6MBD5"/>
<reference evidence="2" key="1">
    <citation type="journal article" date="2020" name="Fungal Divers.">
        <title>Resolving the Mortierellaceae phylogeny through synthesis of multi-gene phylogenetics and phylogenomics.</title>
        <authorList>
            <person name="Vandepol N."/>
            <person name="Liber J."/>
            <person name="Desiro A."/>
            <person name="Na H."/>
            <person name="Kennedy M."/>
            <person name="Barry K."/>
            <person name="Grigoriev I.V."/>
            <person name="Miller A.N."/>
            <person name="O'Donnell K."/>
            <person name="Stajich J.E."/>
            <person name="Bonito G."/>
        </authorList>
    </citation>
    <scope>NUCLEOTIDE SEQUENCE</scope>
    <source>
        <strain evidence="2">MES-2147</strain>
    </source>
</reference>
<evidence type="ECO:0000256" key="1">
    <source>
        <dbReference type="SAM" id="MobiDB-lite"/>
    </source>
</evidence>
<proteinExistence type="predicted"/>
<dbReference type="EMBL" id="JAAAHW010003175">
    <property type="protein sequence ID" value="KAF9987432.1"/>
    <property type="molecule type" value="Genomic_DNA"/>
</dbReference>
<name>A0A9P6MBD5_9FUNG</name>
<evidence type="ECO:0000313" key="2">
    <source>
        <dbReference type="EMBL" id="KAF9987432.1"/>
    </source>
</evidence>
<dbReference type="Proteomes" id="UP000749646">
    <property type="component" value="Unassembled WGS sequence"/>
</dbReference>
<accession>A0A9P6MBD5</accession>
<evidence type="ECO:0000313" key="3">
    <source>
        <dbReference type="Proteomes" id="UP000749646"/>
    </source>
</evidence>
<comment type="caution">
    <text evidence="2">The sequence shown here is derived from an EMBL/GenBank/DDBJ whole genome shotgun (WGS) entry which is preliminary data.</text>
</comment>
<keyword evidence="3" id="KW-1185">Reference proteome</keyword>
<feature type="region of interest" description="Disordered" evidence="1">
    <location>
        <begin position="17"/>
        <end position="66"/>
    </location>
</feature>
<sequence>MVGGCLGENRTSSNKFVVKEFKPPVFSTKPEDPVNPTKNRKRQATTTDAEDTSEPSKEPNRNLGNMIGDVLNGNFQTVALNIGTIGPRPKCGIQKNYKADHSISVINHIQSTIQDLVKLNTDLVR</sequence>
<protein>
    <submittedName>
        <fullName evidence="2">Uncharacterized protein</fullName>
    </submittedName>
</protein>
<gene>
    <name evidence="2" type="ORF">BGZ65_003642</name>
</gene>